<keyword evidence="3" id="KW-1185">Reference proteome</keyword>
<sequence>NTDGYPLRSVNTLPPIDYVTIPKPDANDETYRTYQPQMPYDMMVLRDENMYKTPYSKDCMTRSHSYVSSTTLVPRGS</sequence>
<reference evidence="2" key="1">
    <citation type="submission" date="2021-02" db="EMBL/GenBank/DDBJ databases">
        <authorList>
            <person name="Nowell W R."/>
        </authorList>
    </citation>
    <scope>NUCLEOTIDE SEQUENCE</scope>
</reference>
<evidence type="ECO:0000313" key="1">
    <source>
        <dbReference type="EMBL" id="CAF0866045.1"/>
    </source>
</evidence>
<feature type="non-terminal residue" evidence="2">
    <location>
        <position position="77"/>
    </location>
</feature>
<comment type="caution">
    <text evidence="2">The sequence shown here is derived from an EMBL/GenBank/DDBJ whole genome shotgun (WGS) entry which is preliminary data.</text>
</comment>
<dbReference type="EMBL" id="CAJNOR010000281">
    <property type="protein sequence ID" value="CAF0866045.1"/>
    <property type="molecule type" value="Genomic_DNA"/>
</dbReference>
<proteinExistence type="predicted"/>
<evidence type="ECO:0000313" key="2">
    <source>
        <dbReference type="EMBL" id="CAF1659269.1"/>
    </source>
</evidence>
<accession>A0A816FCJ6</accession>
<dbReference type="Proteomes" id="UP000663828">
    <property type="component" value="Unassembled WGS sequence"/>
</dbReference>
<gene>
    <name evidence="2" type="ORF">XAT740_LOCUS56531</name>
    <name evidence="1" type="ORF">XAT740_LOCUS6243</name>
</gene>
<protein>
    <submittedName>
        <fullName evidence="2">Uncharacterized protein</fullName>
    </submittedName>
</protein>
<organism evidence="2 3">
    <name type="scientific">Adineta ricciae</name>
    <name type="common">Rotifer</name>
    <dbReference type="NCBI Taxonomy" id="249248"/>
    <lineage>
        <taxon>Eukaryota</taxon>
        <taxon>Metazoa</taxon>
        <taxon>Spiralia</taxon>
        <taxon>Gnathifera</taxon>
        <taxon>Rotifera</taxon>
        <taxon>Eurotatoria</taxon>
        <taxon>Bdelloidea</taxon>
        <taxon>Adinetida</taxon>
        <taxon>Adinetidae</taxon>
        <taxon>Adineta</taxon>
    </lineage>
</organism>
<name>A0A816FCJ6_ADIRI</name>
<evidence type="ECO:0000313" key="3">
    <source>
        <dbReference type="Proteomes" id="UP000663828"/>
    </source>
</evidence>
<dbReference type="EMBL" id="CAJNOR010011135">
    <property type="protein sequence ID" value="CAF1659269.1"/>
    <property type="molecule type" value="Genomic_DNA"/>
</dbReference>
<dbReference type="AlphaFoldDB" id="A0A816FCJ6"/>